<organism evidence="7 8">
    <name type="scientific">Seminavis robusta</name>
    <dbReference type="NCBI Taxonomy" id="568900"/>
    <lineage>
        <taxon>Eukaryota</taxon>
        <taxon>Sar</taxon>
        <taxon>Stramenopiles</taxon>
        <taxon>Ochrophyta</taxon>
        <taxon>Bacillariophyta</taxon>
        <taxon>Bacillariophyceae</taxon>
        <taxon>Bacillariophycidae</taxon>
        <taxon>Naviculales</taxon>
        <taxon>Naviculaceae</taxon>
        <taxon>Seminavis</taxon>
    </lineage>
</organism>
<dbReference type="GO" id="GO:0043565">
    <property type="term" value="F:sequence-specific DNA binding"/>
    <property type="evidence" value="ECO:0007669"/>
    <property type="project" value="InterPro"/>
</dbReference>
<dbReference type="GO" id="GO:0005634">
    <property type="term" value="C:nucleus"/>
    <property type="evidence" value="ECO:0007669"/>
    <property type="project" value="UniProtKB-SubCell"/>
</dbReference>
<feature type="compositionally biased region" description="Polar residues" evidence="5">
    <location>
        <begin position="472"/>
        <end position="484"/>
    </location>
</feature>
<dbReference type="FunFam" id="1.10.10.10:FF:000479">
    <property type="entry name" value="Predicted protein"/>
    <property type="match status" value="1"/>
</dbReference>
<feature type="compositionally biased region" description="Basic and acidic residues" evidence="5">
    <location>
        <begin position="1"/>
        <end position="20"/>
    </location>
</feature>
<reference evidence="7" key="1">
    <citation type="submission" date="2020-06" db="EMBL/GenBank/DDBJ databases">
        <authorList>
            <consortium name="Plant Systems Biology data submission"/>
        </authorList>
    </citation>
    <scope>NUCLEOTIDE SEQUENCE</scope>
    <source>
        <strain evidence="7">D6</strain>
    </source>
</reference>
<feature type="domain" description="HSF-type DNA-binding" evidence="6">
    <location>
        <begin position="42"/>
        <end position="140"/>
    </location>
</feature>
<evidence type="ECO:0000256" key="4">
    <source>
        <dbReference type="RuleBase" id="RU004020"/>
    </source>
</evidence>
<evidence type="ECO:0000256" key="2">
    <source>
        <dbReference type="ARBA" id="ARBA00023125"/>
    </source>
</evidence>
<feature type="compositionally biased region" description="Pro residues" evidence="5">
    <location>
        <begin position="409"/>
        <end position="418"/>
    </location>
</feature>
<evidence type="ECO:0000313" key="7">
    <source>
        <dbReference type="EMBL" id="CAB9521448.1"/>
    </source>
</evidence>
<proteinExistence type="inferred from homology"/>
<dbReference type="PANTHER" id="PTHR10015">
    <property type="entry name" value="HEAT SHOCK TRANSCRIPTION FACTOR"/>
    <property type="match status" value="1"/>
</dbReference>
<feature type="region of interest" description="Disordered" evidence="5">
    <location>
        <begin position="1"/>
        <end position="30"/>
    </location>
</feature>
<keyword evidence="3" id="KW-0539">Nucleus</keyword>
<dbReference type="EMBL" id="CAICTM010001193">
    <property type="protein sequence ID" value="CAB9521448.1"/>
    <property type="molecule type" value="Genomic_DNA"/>
</dbReference>
<dbReference type="InterPro" id="IPR036390">
    <property type="entry name" value="WH_DNA-bd_sf"/>
</dbReference>
<keyword evidence="2" id="KW-0238">DNA-binding</keyword>
<accession>A0A9N8EIN3</accession>
<dbReference type="SMART" id="SM00415">
    <property type="entry name" value="HSF"/>
    <property type="match status" value="1"/>
</dbReference>
<gene>
    <name evidence="7" type="ORF">SEMRO_1195_G251410.1</name>
</gene>
<comment type="caution">
    <text evidence="7">The sequence shown here is derived from an EMBL/GenBank/DDBJ whole genome shotgun (WGS) entry which is preliminary data.</text>
</comment>
<dbReference type="GO" id="GO:0003700">
    <property type="term" value="F:DNA-binding transcription factor activity"/>
    <property type="evidence" value="ECO:0007669"/>
    <property type="project" value="InterPro"/>
</dbReference>
<dbReference type="AlphaFoldDB" id="A0A9N8EIN3"/>
<name>A0A9N8EIN3_9STRA</name>
<dbReference type="InterPro" id="IPR036388">
    <property type="entry name" value="WH-like_DNA-bd_sf"/>
</dbReference>
<comment type="subcellular location">
    <subcellularLocation>
        <location evidence="1">Nucleus</location>
    </subcellularLocation>
</comment>
<dbReference type="Gene3D" id="1.10.10.10">
    <property type="entry name" value="Winged helix-like DNA-binding domain superfamily/Winged helix DNA-binding domain"/>
    <property type="match status" value="1"/>
</dbReference>
<protein>
    <submittedName>
        <fullName evidence="7">Shock factor protein 4</fullName>
    </submittedName>
</protein>
<sequence>MSKKKADEASKVQHSYHDHANDEEEESNLQSHLVEMSLYRPADQNFPARLHRLLTNAEKEGISHIISWQPHGRCFLVHNKELFEQQVMPRWFQQSSNSSFLRQLNLYGFMRLHKGPDKGGYYHELFLRRKPTLCRKIERTRIKGRGARKAVSHESEPNFYQMTALPPDEPGSGVASAAPAAAQMLAGQGAVNVYPQVASLPIQPRVGQPQSTLLQPQAVLPAQQAAALQLQQMGLWRQHQQHQPAVQVFAPVPALSATTLLPNVNRTNESQSGALAQANANAHQMPTGAPAFDSASISSWSSMALSQHAAGLPGLNAGRPGTASTAASTSATIVQQSTAPRYSLAGNFASASNDQIRVAHGQAVAAETGQSLQMQPNPAQQDILSSATATANTGGTTLPNFLSNLFEPTPFPQLPNFPPTQGDQGQHPQGEQLLSAAIRQQQAIAARAPQPFSSNTSFLGLNQSLAPLQRTLSPMQNIDLQGSQPEEERKDPDRAAPTASRGKPPDEKTPDNI</sequence>
<dbReference type="PANTHER" id="PTHR10015:SF206">
    <property type="entry name" value="HSF-TYPE DNA-BINDING DOMAIN-CONTAINING PROTEIN"/>
    <property type="match status" value="1"/>
</dbReference>
<dbReference type="SUPFAM" id="SSF46785">
    <property type="entry name" value="Winged helix' DNA-binding domain"/>
    <property type="match status" value="1"/>
</dbReference>
<evidence type="ECO:0000256" key="3">
    <source>
        <dbReference type="ARBA" id="ARBA00023242"/>
    </source>
</evidence>
<feature type="region of interest" description="Disordered" evidence="5">
    <location>
        <begin position="403"/>
        <end position="429"/>
    </location>
</feature>
<evidence type="ECO:0000313" key="8">
    <source>
        <dbReference type="Proteomes" id="UP001153069"/>
    </source>
</evidence>
<evidence type="ECO:0000259" key="6">
    <source>
        <dbReference type="SMART" id="SM00415"/>
    </source>
</evidence>
<keyword evidence="8" id="KW-1185">Reference proteome</keyword>
<dbReference type="Pfam" id="PF00447">
    <property type="entry name" value="HSF_DNA-bind"/>
    <property type="match status" value="1"/>
</dbReference>
<feature type="region of interest" description="Disordered" evidence="5">
    <location>
        <begin position="472"/>
        <end position="513"/>
    </location>
</feature>
<evidence type="ECO:0000256" key="5">
    <source>
        <dbReference type="SAM" id="MobiDB-lite"/>
    </source>
</evidence>
<dbReference type="OrthoDB" id="44091at2759"/>
<comment type="similarity">
    <text evidence="4">Belongs to the HSF family.</text>
</comment>
<feature type="compositionally biased region" description="Basic and acidic residues" evidence="5">
    <location>
        <begin position="503"/>
        <end position="513"/>
    </location>
</feature>
<evidence type="ECO:0000256" key="1">
    <source>
        <dbReference type="ARBA" id="ARBA00004123"/>
    </source>
</evidence>
<dbReference type="InterPro" id="IPR000232">
    <property type="entry name" value="HSF_DNA-bd"/>
</dbReference>
<dbReference type="Proteomes" id="UP001153069">
    <property type="component" value="Unassembled WGS sequence"/>
</dbReference>
<dbReference type="PRINTS" id="PR00056">
    <property type="entry name" value="HSFDOMAIN"/>
</dbReference>